<evidence type="ECO:0000256" key="3">
    <source>
        <dbReference type="ARBA" id="ARBA00010860"/>
    </source>
</evidence>
<sequence length="463" mass="50569">MVILIQRLQRCWLSLRHRGGKCLGYGLILLSSVVVNIETLAADVEGVRLWRAPDNTRLVFDLSHPAEHKLFTLSSPSRLVIDIENTQLSASFNDLELENTPIARIRSAVRNKKNLRVVLDLKADIKPKSFALLKNADKPDRLVVDLYDDVKKSTVKTVATARADSGNQRRDILIAVDAGHGGEDPGASGPGRLREKDVVLAIAKELAKLIDAESGFKSNLVRTGDYYIPLYKRRDHARNARADLFVSVHADAFHKPQAKGASVFALSRKGASSETARFLAKNENKSDLIGGVGNVDLGSKSPDVQSVLVDLSMTATLSSSLEVGDKVLKSMGKVAKLHKSHVEQAGFAVLKSPDVPSILVETGFISNPGEAKKLSTPSYRRKLAKQIFSGIKSYFYDNPPSDSLVAWRKSKKGSGETVHVIASGDTLSKIAQRYNISVNTLRAHNGLRSDLIRVGQRIKIPTS</sequence>
<evidence type="ECO:0000256" key="9">
    <source>
        <dbReference type="ARBA" id="ARBA00074581"/>
    </source>
</evidence>
<dbReference type="PANTHER" id="PTHR30404">
    <property type="entry name" value="N-ACETYLMURAMOYL-L-ALANINE AMIDASE"/>
    <property type="match status" value="1"/>
</dbReference>
<dbReference type="SUPFAM" id="SSF54106">
    <property type="entry name" value="LysM domain"/>
    <property type="match status" value="1"/>
</dbReference>
<evidence type="ECO:0000256" key="2">
    <source>
        <dbReference type="ARBA" id="ARBA00004418"/>
    </source>
</evidence>
<comment type="caution">
    <text evidence="11">The sequence shown here is derived from an EMBL/GenBank/DDBJ whole genome shotgun (WGS) entry which is preliminary data.</text>
</comment>
<dbReference type="InterPro" id="IPR021731">
    <property type="entry name" value="AMIN_dom"/>
</dbReference>
<keyword evidence="8" id="KW-0961">Cell wall biogenesis/degradation</keyword>
<dbReference type="Pfam" id="PF01520">
    <property type="entry name" value="Amidase_3"/>
    <property type="match status" value="1"/>
</dbReference>
<dbReference type="CDD" id="cd00118">
    <property type="entry name" value="LysM"/>
    <property type="match status" value="1"/>
</dbReference>
<dbReference type="EMBL" id="BSPD01000007">
    <property type="protein sequence ID" value="GLS24518.1"/>
    <property type="molecule type" value="Genomic_DNA"/>
</dbReference>
<dbReference type="InterPro" id="IPR050695">
    <property type="entry name" value="N-acetylmuramoyl_amidase_3"/>
</dbReference>
<dbReference type="CDD" id="cd02696">
    <property type="entry name" value="MurNAc-LAA"/>
    <property type="match status" value="1"/>
</dbReference>
<gene>
    <name evidence="11" type="primary">amiB</name>
    <name evidence="11" type="ORF">GCM10007877_02300</name>
</gene>
<protein>
    <recommendedName>
        <fullName evidence="9">N-acetylmuramoyl-L-alanine amidase AmiC</fullName>
        <ecNumber evidence="4">3.5.1.28</ecNumber>
    </recommendedName>
</protein>
<comment type="subcellular location">
    <subcellularLocation>
        <location evidence="2">Periplasm</location>
    </subcellularLocation>
</comment>
<dbReference type="SUPFAM" id="SSF53187">
    <property type="entry name" value="Zn-dependent exopeptidases"/>
    <property type="match status" value="1"/>
</dbReference>
<accession>A0AA37T1L8</accession>
<dbReference type="Proteomes" id="UP001156870">
    <property type="component" value="Unassembled WGS sequence"/>
</dbReference>
<dbReference type="EC" id="3.5.1.28" evidence="4"/>
<dbReference type="Pfam" id="PF11741">
    <property type="entry name" value="AMIN"/>
    <property type="match status" value="1"/>
</dbReference>
<evidence type="ECO:0000256" key="6">
    <source>
        <dbReference type="ARBA" id="ARBA00022764"/>
    </source>
</evidence>
<dbReference type="GO" id="GO:0030288">
    <property type="term" value="C:outer membrane-bounded periplasmic space"/>
    <property type="evidence" value="ECO:0007669"/>
    <property type="project" value="TreeGrafter"/>
</dbReference>
<evidence type="ECO:0000313" key="11">
    <source>
        <dbReference type="EMBL" id="GLS24518.1"/>
    </source>
</evidence>
<name>A0AA37T1L8_9GAMM</name>
<comment type="catalytic activity">
    <reaction evidence="1">
        <text>Hydrolyzes the link between N-acetylmuramoyl residues and L-amino acid residues in certain cell-wall glycopeptides.</text>
        <dbReference type="EC" id="3.5.1.28"/>
    </reaction>
</comment>
<dbReference type="GO" id="GO:0009253">
    <property type="term" value="P:peptidoglycan catabolic process"/>
    <property type="evidence" value="ECO:0007669"/>
    <property type="project" value="InterPro"/>
</dbReference>
<evidence type="ECO:0000256" key="8">
    <source>
        <dbReference type="ARBA" id="ARBA00023316"/>
    </source>
</evidence>
<dbReference type="GO" id="GO:0071555">
    <property type="term" value="P:cell wall organization"/>
    <property type="evidence" value="ECO:0007669"/>
    <property type="project" value="UniProtKB-KW"/>
</dbReference>
<keyword evidence="7" id="KW-0378">Hydrolase</keyword>
<dbReference type="InterPro" id="IPR018392">
    <property type="entry name" value="LysM"/>
</dbReference>
<feature type="domain" description="LysM" evidence="10">
    <location>
        <begin position="417"/>
        <end position="460"/>
    </location>
</feature>
<evidence type="ECO:0000256" key="4">
    <source>
        <dbReference type="ARBA" id="ARBA00011901"/>
    </source>
</evidence>
<evidence type="ECO:0000256" key="1">
    <source>
        <dbReference type="ARBA" id="ARBA00001561"/>
    </source>
</evidence>
<dbReference type="SMART" id="SM00646">
    <property type="entry name" value="Ami_3"/>
    <property type="match status" value="1"/>
</dbReference>
<dbReference type="Gene3D" id="2.60.40.3500">
    <property type="match status" value="1"/>
</dbReference>
<dbReference type="InterPro" id="IPR002508">
    <property type="entry name" value="MurNAc-LAA_cat"/>
</dbReference>
<evidence type="ECO:0000313" key="12">
    <source>
        <dbReference type="Proteomes" id="UP001156870"/>
    </source>
</evidence>
<dbReference type="SMART" id="SM00257">
    <property type="entry name" value="LysM"/>
    <property type="match status" value="1"/>
</dbReference>
<proteinExistence type="inferred from homology"/>
<dbReference type="PROSITE" id="PS51782">
    <property type="entry name" value="LYSM"/>
    <property type="match status" value="1"/>
</dbReference>
<dbReference type="Gene3D" id="3.10.350.10">
    <property type="entry name" value="LysM domain"/>
    <property type="match status" value="1"/>
</dbReference>
<reference evidence="11 12" key="1">
    <citation type="journal article" date="2014" name="Int. J. Syst. Evol. Microbiol.">
        <title>Complete genome sequence of Corynebacterium casei LMG S-19264T (=DSM 44701T), isolated from a smear-ripened cheese.</title>
        <authorList>
            <consortium name="US DOE Joint Genome Institute (JGI-PGF)"/>
            <person name="Walter F."/>
            <person name="Albersmeier A."/>
            <person name="Kalinowski J."/>
            <person name="Ruckert C."/>
        </authorList>
    </citation>
    <scope>NUCLEOTIDE SEQUENCE [LARGE SCALE GENOMIC DNA]</scope>
    <source>
        <strain evidence="11 12">NBRC 110095</strain>
    </source>
</reference>
<dbReference type="GO" id="GO:0008745">
    <property type="term" value="F:N-acetylmuramoyl-L-alanine amidase activity"/>
    <property type="evidence" value="ECO:0007669"/>
    <property type="project" value="UniProtKB-EC"/>
</dbReference>
<dbReference type="AlphaFoldDB" id="A0AA37T1L8"/>
<dbReference type="FunFam" id="3.40.630.40:FF:000001">
    <property type="entry name" value="N-acetylmuramoyl-L-alanine amidase"/>
    <property type="match status" value="1"/>
</dbReference>
<evidence type="ECO:0000256" key="5">
    <source>
        <dbReference type="ARBA" id="ARBA00022729"/>
    </source>
</evidence>
<organism evidence="11 12">
    <name type="scientific">Marinibactrum halimedae</name>
    <dbReference type="NCBI Taxonomy" id="1444977"/>
    <lineage>
        <taxon>Bacteria</taxon>
        <taxon>Pseudomonadati</taxon>
        <taxon>Pseudomonadota</taxon>
        <taxon>Gammaproteobacteria</taxon>
        <taxon>Cellvibrionales</taxon>
        <taxon>Cellvibrionaceae</taxon>
        <taxon>Marinibactrum</taxon>
    </lineage>
</organism>
<dbReference type="Gene3D" id="3.40.630.40">
    <property type="entry name" value="Zn-dependent exopeptidases"/>
    <property type="match status" value="1"/>
</dbReference>
<dbReference type="Pfam" id="PF01476">
    <property type="entry name" value="LysM"/>
    <property type="match status" value="1"/>
</dbReference>
<dbReference type="PANTHER" id="PTHR30404:SF0">
    <property type="entry name" value="N-ACETYLMURAMOYL-L-ALANINE AMIDASE AMIC"/>
    <property type="match status" value="1"/>
</dbReference>
<dbReference type="RefSeq" id="WP_232594314.1">
    <property type="nucleotide sequence ID" value="NZ_BSPD01000007.1"/>
</dbReference>
<comment type="similarity">
    <text evidence="3">Belongs to the N-acetylmuramoyl-L-alanine amidase 3 family.</text>
</comment>
<keyword evidence="5" id="KW-0732">Signal</keyword>
<evidence type="ECO:0000259" key="10">
    <source>
        <dbReference type="PROSITE" id="PS51782"/>
    </source>
</evidence>
<evidence type="ECO:0000256" key="7">
    <source>
        <dbReference type="ARBA" id="ARBA00022801"/>
    </source>
</evidence>
<keyword evidence="12" id="KW-1185">Reference proteome</keyword>
<dbReference type="InterPro" id="IPR036779">
    <property type="entry name" value="LysM_dom_sf"/>
</dbReference>
<keyword evidence="6" id="KW-0574">Periplasm</keyword>